<evidence type="ECO:0000313" key="2">
    <source>
        <dbReference type="Proteomes" id="UP001160499"/>
    </source>
</evidence>
<organism evidence="1 2">
    <name type="scientific">Streptomyces pseudovenezuelae</name>
    <dbReference type="NCBI Taxonomy" id="67350"/>
    <lineage>
        <taxon>Bacteria</taxon>
        <taxon>Bacillati</taxon>
        <taxon>Actinomycetota</taxon>
        <taxon>Actinomycetes</taxon>
        <taxon>Kitasatosporales</taxon>
        <taxon>Streptomycetaceae</taxon>
        <taxon>Streptomyces</taxon>
        <taxon>Streptomyces aurantiacus group</taxon>
    </lineage>
</organism>
<protein>
    <submittedName>
        <fullName evidence="1">LmbE family N-acetylglucosaminyl deacetylase</fullName>
    </submittedName>
</protein>
<name>A0ABT6M3Q3_9ACTN</name>
<dbReference type="Gene3D" id="3.40.50.10320">
    <property type="entry name" value="LmbE-like"/>
    <property type="match status" value="1"/>
</dbReference>
<keyword evidence="2" id="KW-1185">Reference proteome</keyword>
<accession>A0ABT6M3Q3</accession>
<sequence length="145" mass="15416">METSTSPPVSGVPSVLGVFSHPDDESLLAGGVLARHAAASACTAVVTATWCPDSTRAADLAVLHERIASARALGEDPQRAARIRAYGLRRLDDYRHAAETWLHTGGYVVDTSTLTRKRTLTAALDHLRQGEPAVCAESVSGRELQ</sequence>
<dbReference type="RefSeq" id="WP_432423255.1">
    <property type="nucleotide sequence ID" value="NZ_JARXVH010000042.1"/>
</dbReference>
<comment type="caution">
    <text evidence="1">The sequence shown here is derived from an EMBL/GenBank/DDBJ whole genome shotgun (WGS) entry which is preliminary data.</text>
</comment>
<dbReference type="EMBL" id="JARXVH010000042">
    <property type="protein sequence ID" value="MDH6222745.1"/>
    <property type="molecule type" value="Genomic_DNA"/>
</dbReference>
<gene>
    <name evidence="1" type="ORF">M2283_010097</name>
</gene>
<evidence type="ECO:0000313" key="1">
    <source>
        <dbReference type="EMBL" id="MDH6222745.1"/>
    </source>
</evidence>
<dbReference type="InterPro" id="IPR024078">
    <property type="entry name" value="LmbE-like_dom_sf"/>
</dbReference>
<dbReference type="Proteomes" id="UP001160499">
    <property type="component" value="Unassembled WGS sequence"/>
</dbReference>
<dbReference type="SUPFAM" id="SSF102588">
    <property type="entry name" value="LmbE-like"/>
    <property type="match status" value="1"/>
</dbReference>
<proteinExistence type="predicted"/>
<reference evidence="1 2" key="1">
    <citation type="submission" date="2023-04" db="EMBL/GenBank/DDBJ databases">
        <title>Forest soil microbial communities from Buena Vista Peninsula, Colon Province, Panama.</title>
        <authorList>
            <person name="Bouskill N."/>
        </authorList>
    </citation>
    <scope>NUCLEOTIDE SEQUENCE [LARGE SCALE GENOMIC DNA]</scope>
    <source>
        <strain evidence="1 2">GGS1</strain>
    </source>
</reference>